<evidence type="ECO:0000256" key="4">
    <source>
        <dbReference type="ARBA" id="ARBA00022801"/>
    </source>
</evidence>
<feature type="domain" description="Endoribonuclease YicC-like N-terminal" evidence="6">
    <location>
        <begin position="1"/>
        <end position="157"/>
    </location>
</feature>
<gene>
    <name evidence="8" type="ORF">THS5294_02188</name>
</gene>
<dbReference type="eggNOG" id="COG1561">
    <property type="taxonomic scope" value="Bacteria"/>
</dbReference>
<dbReference type="GO" id="GO:0016787">
    <property type="term" value="F:hydrolase activity"/>
    <property type="evidence" value="ECO:0007669"/>
    <property type="project" value="UniProtKB-KW"/>
</dbReference>
<evidence type="ECO:0000259" key="6">
    <source>
        <dbReference type="Pfam" id="PF03755"/>
    </source>
</evidence>
<protein>
    <recommendedName>
        <fullName evidence="10">YicC-like family, N-terminal region</fullName>
    </recommendedName>
</protein>
<organism evidence="8 9">
    <name type="scientific">Thalassobacter stenotrophicus</name>
    <dbReference type="NCBI Taxonomy" id="266809"/>
    <lineage>
        <taxon>Bacteria</taxon>
        <taxon>Pseudomonadati</taxon>
        <taxon>Pseudomonadota</taxon>
        <taxon>Alphaproteobacteria</taxon>
        <taxon>Rhodobacterales</taxon>
        <taxon>Roseobacteraceae</taxon>
        <taxon>Thalassobacter</taxon>
    </lineage>
</organism>
<sequence>MKSMTGFAALERRDEHSHRSWDVRSVNARGLDIRVRLPDGVDGLEKEVRAALSAAVARGNVSLSLKVTPAGGDAPLRVSPDALSAVLTSLKNVEAEAHAHGMTLAPMSAADILGLRGVLEVGTGAIVTVPLEVLISDLANLIESFNLMRAEEGAALRGILSAQVDEIERLTDAAVDLAQARSDHMAKVFAEAVARVQEANADPEKTAHDIAALAVKADVTEEIDRLRAHVIAARALLEIDGPVGRKFDFLTQEFNREANTMCSKAQFSALTEVGLSLKTVIDQMREQVQNVE</sequence>
<name>A0A0P1F0D0_9RHOB</name>
<dbReference type="Proteomes" id="UP000051298">
    <property type="component" value="Unassembled WGS sequence"/>
</dbReference>
<dbReference type="NCBIfam" id="TIGR00255">
    <property type="entry name" value="YicC/YloC family endoribonuclease"/>
    <property type="match status" value="1"/>
</dbReference>
<evidence type="ECO:0000313" key="8">
    <source>
        <dbReference type="EMBL" id="CUH60892.1"/>
    </source>
</evidence>
<evidence type="ECO:0000256" key="5">
    <source>
        <dbReference type="ARBA" id="ARBA00035648"/>
    </source>
</evidence>
<evidence type="ECO:0008006" key="10">
    <source>
        <dbReference type="Google" id="ProtNLM"/>
    </source>
</evidence>
<dbReference type="GO" id="GO:0004521">
    <property type="term" value="F:RNA endonuclease activity"/>
    <property type="evidence" value="ECO:0007669"/>
    <property type="project" value="InterPro"/>
</dbReference>
<evidence type="ECO:0000256" key="3">
    <source>
        <dbReference type="ARBA" id="ARBA00022759"/>
    </source>
</evidence>
<proteinExistence type="inferred from homology"/>
<dbReference type="PANTHER" id="PTHR30636">
    <property type="entry name" value="UPF0701 PROTEIN YICC"/>
    <property type="match status" value="1"/>
</dbReference>
<dbReference type="InterPro" id="IPR013551">
    <property type="entry name" value="YicC-like_C"/>
</dbReference>
<keyword evidence="4" id="KW-0378">Hydrolase</keyword>
<dbReference type="InterPro" id="IPR013527">
    <property type="entry name" value="YicC-like_N"/>
</dbReference>
<evidence type="ECO:0000313" key="9">
    <source>
        <dbReference type="Proteomes" id="UP000051298"/>
    </source>
</evidence>
<evidence type="ECO:0000256" key="2">
    <source>
        <dbReference type="ARBA" id="ARBA00022722"/>
    </source>
</evidence>
<accession>A0A0P1F0D0</accession>
<dbReference type="Pfam" id="PF08340">
    <property type="entry name" value="YicC-like_C"/>
    <property type="match status" value="1"/>
</dbReference>
<evidence type="ECO:0000259" key="7">
    <source>
        <dbReference type="Pfam" id="PF08340"/>
    </source>
</evidence>
<dbReference type="PANTHER" id="PTHR30636:SF3">
    <property type="entry name" value="UPF0701 PROTEIN YICC"/>
    <property type="match status" value="1"/>
</dbReference>
<dbReference type="Pfam" id="PF03755">
    <property type="entry name" value="YicC-like_N"/>
    <property type="match status" value="1"/>
</dbReference>
<keyword evidence="3" id="KW-0255">Endonuclease</keyword>
<dbReference type="AlphaFoldDB" id="A0A0P1F0D0"/>
<feature type="domain" description="Endoribonuclease YicC-like C-terminal" evidence="7">
    <location>
        <begin position="179"/>
        <end position="292"/>
    </location>
</feature>
<dbReference type="STRING" id="266809.PM03_10365"/>
<keyword evidence="2" id="KW-0540">Nuclease</keyword>
<comment type="similarity">
    <text evidence="5">Belongs to the YicC/YloC family.</text>
</comment>
<reference evidence="8 9" key="1">
    <citation type="submission" date="2015-09" db="EMBL/GenBank/DDBJ databases">
        <authorList>
            <consortium name="Swine Surveillance"/>
        </authorList>
    </citation>
    <scope>NUCLEOTIDE SEQUENCE [LARGE SCALE GENOMIC DNA]</scope>
    <source>
        <strain evidence="8 9">CECT 5294</strain>
    </source>
</reference>
<comment type="cofactor">
    <cofactor evidence="1">
        <name>a divalent metal cation</name>
        <dbReference type="ChEBI" id="CHEBI:60240"/>
    </cofactor>
</comment>
<dbReference type="RefSeq" id="WP_306434227.1">
    <property type="nucleotide sequence ID" value="NZ_CYRX01000031.1"/>
</dbReference>
<dbReference type="EMBL" id="CYRX01000031">
    <property type="protein sequence ID" value="CUH60892.1"/>
    <property type="molecule type" value="Genomic_DNA"/>
</dbReference>
<evidence type="ECO:0000256" key="1">
    <source>
        <dbReference type="ARBA" id="ARBA00001968"/>
    </source>
</evidence>
<dbReference type="InterPro" id="IPR005229">
    <property type="entry name" value="YicC/YloC-like"/>
</dbReference>